<organism evidence="1 2">
    <name type="scientific">Chromatocurvus halotolerans</name>
    <dbReference type="NCBI Taxonomy" id="1132028"/>
    <lineage>
        <taxon>Bacteria</taxon>
        <taxon>Pseudomonadati</taxon>
        <taxon>Pseudomonadota</taxon>
        <taxon>Gammaproteobacteria</taxon>
        <taxon>Cellvibrionales</taxon>
        <taxon>Halieaceae</taxon>
        <taxon>Chromatocurvus</taxon>
    </lineage>
</organism>
<sequence length="158" mass="17419">MSPVNIDEFHYVTSEVLCLLYSVFPVRHLLLVEDLIGPIQWDMTGLPDRKSQACFETLIWLSAHDLLTFRSIEPRNIGIEGAVLTQKAFVLLTGSVTWDSGEPLSRVDAMQEARQQLAYGDLGAIINDLLRANCQWGAPTAATPLSRTTAFAVVSEGD</sequence>
<dbReference type="AlphaFoldDB" id="A0A4R2KQR2"/>
<reference evidence="1 2" key="1">
    <citation type="submission" date="2019-03" db="EMBL/GenBank/DDBJ databases">
        <title>Genomic Encyclopedia of Type Strains, Phase IV (KMG-IV): sequencing the most valuable type-strain genomes for metagenomic binning, comparative biology and taxonomic classification.</title>
        <authorList>
            <person name="Goeker M."/>
        </authorList>
    </citation>
    <scope>NUCLEOTIDE SEQUENCE [LARGE SCALE GENOMIC DNA]</scope>
    <source>
        <strain evidence="1 2">DSM 23344</strain>
    </source>
</reference>
<dbReference type="OrthoDB" id="6958576at2"/>
<evidence type="ECO:0000313" key="1">
    <source>
        <dbReference type="EMBL" id="TCO76083.1"/>
    </source>
</evidence>
<name>A0A4R2KQR2_9GAMM</name>
<gene>
    <name evidence="1" type="ORF">EV688_10543</name>
</gene>
<dbReference type="EMBL" id="SLWX01000005">
    <property type="protein sequence ID" value="TCO76083.1"/>
    <property type="molecule type" value="Genomic_DNA"/>
</dbReference>
<protein>
    <submittedName>
        <fullName evidence="1">Uncharacterized protein</fullName>
    </submittedName>
</protein>
<keyword evidence="2" id="KW-1185">Reference proteome</keyword>
<evidence type="ECO:0000313" key="2">
    <source>
        <dbReference type="Proteomes" id="UP000294980"/>
    </source>
</evidence>
<proteinExistence type="predicted"/>
<dbReference type="Proteomes" id="UP000294980">
    <property type="component" value="Unassembled WGS sequence"/>
</dbReference>
<accession>A0A4R2KQR2</accession>
<comment type="caution">
    <text evidence="1">The sequence shown here is derived from an EMBL/GenBank/DDBJ whole genome shotgun (WGS) entry which is preliminary data.</text>
</comment>
<dbReference type="RefSeq" id="WP_117315630.1">
    <property type="nucleotide sequence ID" value="NZ_QQSW01000003.1"/>
</dbReference>